<comment type="caution">
    <text evidence="1">The sequence shown here is derived from an EMBL/GenBank/DDBJ whole genome shotgun (WGS) entry which is preliminary data.</text>
</comment>
<dbReference type="AlphaFoldDB" id="D6RLV6"/>
<proteinExistence type="predicted"/>
<reference evidence="1 2" key="1">
    <citation type="journal article" date="2010" name="Proc. Natl. Acad. Sci. U.S.A.">
        <title>Insights into evolution of multicellular fungi from the assembled chromosomes of the mushroom Coprinopsis cinerea (Coprinus cinereus).</title>
        <authorList>
            <person name="Stajich J.E."/>
            <person name="Wilke S.K."/>
            <person name="Ahren D."/>
            <person name="Au C.H."/>
            <person name="Birren B.W."/>
            <person name="Borodovsky M."/>
            <person name="Burns C."/>
            <person name="Canback B."/>
            <person name="Casselton L.A."/>
            <person name="Cheng C.K."/>
            <person name="Deng J."/>
            <person name="Dietrich F.S."/>
            <person name="Fargo D.C."/>
            <person name="Farman M.L."/>
            <person name="Gathman A.C."/>
            <person name="Goldberg J."/>
            <person name="Guigo R."/>
            <person name="Hoegger P.J."/>
            <person name="Hooker J.B."/>
            <person name="Huggins A."/>
            <person name="James T.Y."/>
            <person name="Kamada T."/>
            <person name="Kilaru S."/>
            <person name="Kodira C."/>
            <person name="Kues U."/>
            <person name="Kupfer D."/>
            <person name="Kwan H.S."/>
            <person name="Lomsadze A."/>
            <person name="Li W."/>
            <person name="Lilly W.W."/>
            <person name="Ma L.J."/>
            <person name="Mackey A.J."/>
            <person name="Manning G."/>
            <person name="Martin F."/>
            <person name="Muraguchi H."/>
            <person name="Natvig D.O."/>
            <person name="Palmerini H."/>
            <person name="Ramesh M.A."/>
            <person name="Rehmeyer C.J."/>
            <person name="Roe B.A."/>
            <person name="Shenoy N."/>
            <person name="Stanke M."/>
            <person name="Ter-Hovhannisyan V."/>
            <person name="Tunlid A."/>
            <person name="Velagapudi R."/>
            <person name="Vision T.J."/>
            <person name="Zeng Q."/>
            <person name="Zolan M.E."/>
            <person name="Pukkila P.J."/>
        </authorList>
    </citation>
    <scope>NUCLEOTIDE SEQUENCE [LARGE SCALE GENOMIC DNA]</scope>
    <source>
        <strain evidence="2">Okayama-7 / 130 / ATCC MYA-4618 / FGSC 9003</strain>
    </source>
</reference>
<dbReference type="EMBL" id="AACS02000004">
    <property type="protein sequence ID" value="EFI28004.1"/>
    <property type="molecule type" value="Genomic_DNA"/>
</dbReference>
<dbReference type="VEuPathDB" id="FungiDB:CC1G_14496"/>
<keyword evidence="2" id="KW-1185">Reference proteome</keyword>
<evidence type="ECO:0000313" key="2">
    <source>
        <dbReference type="Proteomes" id="UP000001861"/>
    </source>
</evidence>
<dbReference type="KEGG" id="cci:CC1G_14496"/>
<dbReference type="RefSeq" id="XP_002911498.1">
    <property type="nucleotide sequence ID" value="XM_002911452.1"/>
</dbReference>
<accession>D6RLV6</accession>
<evidence type="ECO:0000313" key="1">
    <source>
        <dbReference type="EMBL" id="EFI28004.1"/>
    </source>
</evidence>
<name>D6RLV6_COPC7</name>
<dbReference type="HOGENOM" id="CLU_2249996_0_0_1"/>
<dbReference type="GeneID" id="9378728"/>
<gene>
    <name evidence="1" type="ORF">CC1G_14496</name>
</gene>
<organism evidence="1 2">
    <name type="scientific">Coprinopsis cinerea (strain Okayama-7 / 130 / ATCC MYA-4618 / FGSC 9003)</name>
    <name type="common">Inky cap fungus</name>
    <name type="synonym">Hormographiella aspergillata</name>
    <dbReference type="NCBI Taxonomy" id="240176"/>
    <lineage>
        <taxon>Eukaryota</taxon>
        <taxon>Fungi</taxon>
        <taxon>Dikarya</taxon>
        <taxon>Basidiomycota</taxon>
        <taxon>Agaricomycotina</taxon>
        <taxon>Agaricomycetes</taxon>
        <taxon>Agaricomycetidae</taxon>
        <taxon>Agaricales</taxon>
        <taxon>Agaricineae</taxon>
        <taxon>Psathyrellaceae</taxon>
        <taxon>Coprinopsis</taxon>
    </lineage>
</organism>
<sequence length="104" mass="11941">MSLSLSAQFHQADIPAYDDICCSLTAKTFQDSQAESEASPTIEGCVDVKNVMCDLLSKKCEKVCWKCQTLDEKWEEKEHCEAMGMREVATWFYRISARCQWQES</sequence>
<protein>
    <submittedName>
        <fullName evidence="1">Uncharacterized protein</fullName>
    </submittedName>
</protein>
<dbReference type="Proteomes" id="UP000001861">
    <property type="component" value="Unassembled WGS sequence"/>
</dbReference>
<dbReference type="InParanoid" id="D6RLV6"/>